<accession>A0A7W3D5A0</accession>
<reference evidence="1 2" key="1">
    <citation type="submission" date="2020-06" db="EMBL/GenBank/DDBJ databases">
        <title>REHAB project genomes.</title>
        <authorList>
            <person name="Shaw L.P."/>
        </authorList>
    </citation>
    <scope>NUCLEOTIDE SEQUENCE [LARGE SCALE GENOMIC DNA]</scope>
    <source>
        <strain evidence="1 2">RHBSTW-00116</strain>
    </source>
</reference>
<evidence type="ECO:0000313" key="1">
    <source>
        <dbReference type="EMBL" id="MBA8063179.1"/>
    </source>
</evidence>
<comment type="caution">
    <text evidence="1">The sequence shown here is derived from an EMBL/GenBank/DDBJ whole genome shotgun (WGS) entry which is preliminary data.</text>
</comment>
<evidence type="ECO:0000313" key="2">
    <source>
        <dbReference type="Proteomes" id="UP000591803"/>
    </source>
</evidence>
<dbReference type="AlphaFoldDB" id="A0A7W3D5A0"/>
<gene>
    <name evidence="1" type="ORF">HV077_12400</name>
</gene>
<organism evidence="1 2">
    <name type="scientific">Citrobacter freundii</name>
    <dbReference type="NCBI Taxonomy" id="546"/>
    <lineage>
        <taxon>Bacteria</taxon>
        <taxon>Pseudomonadati</taxon>
        <taxon>Pseudomonadota</taxon>
        <taxon>Gammaproteobacteria</taxon>
        <taxon>Enterobacterales</taxon>
        <taxon>Enterobacteriaceae</taxon>
        <taxon>Citrobacter</taxon>
        <taxon>Citrobacter freundii complex</taxon>
    </lineage>
</organism>
<name>A0A7W3D5A0_CITFR</name>
<proteinExistence type="predicted"/>
<dbReference type="Proteomes" id="UP000591803">
    <property type="component" value="Unassembled WGS sequence"/>
</dbReference>
<protein>
    <submittedName>
        <fullName evidence="1">Uncharacterized protein</fullName>
    </submittedName>
</protein>
<sequence>MMKQIEGVITQVVDLWKFHNFWMVEVEVLINGDYSRIDIQVSTEREARAIKSGDTVPLPVVGMDGALDDADELPF</sequence>
<dbReference type="EMBL" id="JABXRI010000001">
    <property type="protein sequence ID" value="MBA8063179.1"/>
    <property type="molecule type" value="Genomic_DNA"/>
</dbReference>